<evidence type="ECO:0000313" key="2">
    <source>
        <dbReference type="Proteomes" id="UP001174136"/>
    </source>
</evidence>
<dbReference type="Proteomes" id="UP001174136">
    <property type="component" value="Unassembled WGS sequence"/>
</dbReference>
<sequence length="590" mass="68081">MDYDEMDEPVLVTANGRKRRCRPLSSSRCKAKINRYSGEGSVATTACRHKSSLCAAVTLTPTSRDSCIRPWIKLRKTQYFFHIWMRHRANGGDLNLRMYRREGRGMFPSSVKKDRVKNFAKYWLEHGKARPENRGGSRENEELLEKRLETTSNHSVAGLVTMPDAPGRKFLPGDLSVSQMHRMFLEQNHRQASYSLYYSIFIYDFNLAFGHPAKDICSTCVKHRIAINNPDSSPEEKRDKIILHTLHRCHARQFYDALNDVVDSFTVCFDIMENLVLPKRTTPGNFIFMCSGWFVTVAEENPRVGRILNLYTWMEFENSKDCNIVASALQHFFSIVAQADLRHFQSLRLFSDSCYGQNKNINLYPQLDITYFFPVRGHSFLSADWVFGRVEQDIRKQPTILLPEEYVSILRKHGTVHQHGKDWECYDFKRESVTFTTSQRSLKISEARVLTNLDLSLCLLQSVLKRGKKWSHFKPAPFPDVNCVKEAKKTDVLKLLGELGVQGSAGELCRTSMTMSCQVLVTRTLNKTLRMNECLECCILFFMHVFISFCLQITANQTARHYYMQQSKLFLPILPPIPSSPHQISVRKTC</sequence>
<reference evidence="1" key="1">
    <citation type="journal article" date="2023" name="Front. Mar. Sci.">
        <title>A new Merluccius polli reference genome to investigate the effects of global change in West African waters.</title>
        <authorList>
            <person name="Mateo J.L."/>
            <person name="Blanco-Fernandez C."/>
            <person name="Garcia-Vazquez E."/>
            <person name="Machado-Schiaffino G."/>
        </authorList>
    </citation>
    <scope>NUCLEOTIDE SEQUENCE</scope>
    <source>
        <strain evidence="1">C29</strain>
        <tissue evidence="1">Fin</tissue>
    </source>
</reference>
<gene>
    <name evidence="1" type="ORF">N1851_002689</name>
</gene>
<protein>
    <submittedName>
        <fullName evidence="1">Uncharacterized protein</fullName>
    </submittedName>
</protein>
<dbReference type="EMBL" id="JAOPHQ010000312">
    <property type="protein sequence ID" value="KAK0154986.1"/>
    <property type="molecule type" value="Genomic_DNA"/>
</dbReference>
<dbReference type="AlphaFoldDB" id="A0AA47P8F8"/>
<accession>A0AA47P8F8</accession>
<comment type="caution">
    <text evidence="1">The sequence shown here is derived from an EMBL/GenBank/DDBJ whole genome shotgun (WGS) entry which is preliminary data.</text>
</comment>
<organism evidence="1 2">
    <name type="scientific">Merluccius polli</name>
    <name type="common">Benguela hake</name>
    <name type="synonym">Merluccius cadenati</name>
    <dbReference type="NCBI Taxonomy" id="89951"/>
    <lineage>
        <taxon>Eukaryota</taxon>
        <taxon>Metazoa</taxon>
        <taxon>Chordata</taxon>
        <taxon>Craniata</taxon>
        <taxon>Vertebrata</taxon>
        <taxon>Euteleostomi</taxon>
        <taxon>Actinopterygii</taxon>
        <taxon>Neopterygii</taxon>
        <taxon>Teleostei</taxon>
        <taxon>Neoteleostei</taxon>
        <taxon>Acanthomorphata</taxon>
        <taxon>Zeiogadaria</taxon>
        <taxon>Gadariae</taxon>
        <taxon>Gadiformes</taxon>
        <taxon>Gadoidei</taxon>
        <taxon>Merlucciidae</taxon>
        <taxon>Merluccius</taxon>
    </lineage>
</organism>
<dbReference type="PANTHER" id="PTHR34415:SF1">
    <property type="entry name" value="INTEGRASE CATALYTIC DOMAIN-CONTAINING PROTEIN"/>
    <property type="match status" value="1"/>
</dbReference>
<name>A0AA47P8F8_MERPO</name>
<proteinExistence type="predicted"/>
<keyword evidence="2" id="KW-1185">Reference proteome</keyword>
<evidence type="ECO:0000313" key="1">
    <source>
        <dbReference type="EMBL" id="KAK0154986.1"/>
    </source>
</evidence>
<dbReference type="PANTHER" id="PTHR34415">
    <property type="entry name" value="INTEGRASE CATALYTIC DOMAIN-CONTAINING PROTEIN"/>
    <property type="match status" value="1"/>
</dbReference>